<dbReference type="InParanoid" id="A0A0H2R4B0"/>
<dbReference type="GO" id="GO:0005829">
    <property type="term" value="C:cytosol"/>
    <property type="evidence" value="ECO:0007669"/>
    <property type="project" value="GOC"/>
</dbReference>
<dbReference type="GO" id="GO:0000139">
    <property type="term" value="C:Golgi membrane"/>
    <property type="evidence" value="ECO:0007669"/>
    <property type="project" value="UniProtKB-SubCell"/>
</dbReference>
<dbReference type="STRING" id="27342.A0A0H2R4B0"/>
<keyword evidence="5" id="KW-0472">Membrane</keyword>
<proteinExistence type="inferred from homology"/>
<sequence>MASGSQGLGKSPLSVAAKLREQVALDLTVQSDPKYKKYSQQVEKRLAAFESMHEWPDFIAFLKQLLGTLQSYTQFKEIPRKLIVAKRLSQCLIPALPSGVHQRALDVYSHILSVIGPDGLKRDLPLWSSGLFPFFEYASTSVKPTLLGLFEKHYLPLQDALRPVMRSFILALLPGLEEATGEFFERVMALLDKLSGTVSQPFFLQNVWLIMLTTQVPRAYALNYLSRRLPRLDAGEDVTPIVGRDVGLMIRAFAAALSDENLLVQRSALDLLVSSLRLDSAAVAGATAQDRAILMRAATGVVLRRDLSLNRRLFSWLLGPDEHPEKQAEYYKTHALALLVKTLKDEMLSPSAEYSISRPFKIFISLLDKWEIGTPLTDALLYDALRALQKTIEQKGESTEDIVLTANTLYDAVEPKAIWKPLYASLKNEISSGESQREAIDMVFFILRTFHAEDEEIRAIHLPLVFTALVENLEFIARTLPERIRSCSFQAALGLLSEILQHVSTSSMTMPLRLPDIPFAGSYDEMASVYYGVRSSRSSPSTPISQEYQRPESSSAVTFISSFENLSNLCSISAIPSANDRDKTPVVESSNDPYLATFIDSISLMLSMLRAIEKLPSSSEPLKISWDPGKWLDCISTGLENSSFQAVDRVVSIAIALNGTTSIAPVTHLRNRVRLHAMLKSLLAYLRPQSAPYHVRAVNLIWELERTTNGHNLESIIAQSLSHSSATSGYAEYESFGVLWRLTDDVLLPGIHFKVPLFIVLESLKSEDPAQRRAGETWMRCNMRSYQRVLDPILLELLDPQIRRRPNFISLRGREIPILSYDKPFDQMRISYLLDILSHVINFGGQSFIRIASSQLISRTACSELVQRAAQAGINREATYKTVLIDISLQFLQSEPNAALDCVMRRPNIRMQSAAIDILQAIISRGDSDTEIIGTTESAIIKKLFLLVHTERLELQNKLLHILHSVVSNSATSITRQPSRSYGGTAQFSGDRPSDRPLEDDAPPFPQSSTVNPLLIQCLIDGISVLSNRPILQHWLDFVLMTIPQFPHILTSAISPLNVCICRQLRLALDDAQRIFAVSKGIYSDLQSTVDDASFVMLLNGLERLVLLNLNEAETNFSDVETSPNDKLQDSSGLLSIVSNVFLQESQNQASDTYLTARSPAYRSLHEGVCLLYSVWVVVAQSVPDSHPAHETLAQVFARVFQRCQRVLERLYKAHAFEVIESVIEYWDSQQDTKSRNYGSDIIDFLTASSQNVVHMVCESISLRINPSGERARKQVLNPQLSDVVLLSFLEQYFEKLEGPLAVQVWPRYLSLAKDVASNPREYRLQVFPILRCLTVLSLKVSQTTFIEDRRIRKDVQDTVGKLLDACVLISGRSMDQGIFSRRTRETLTVNGRDSPIPSVPSESNINEKFASSPVGPADLTQSTTTASDLIERINMYLGQTILPNLRRLLMENDKMSATCGNITYYIISPTLKARSSRLSEIDDSYITIIEEITRVPGSVKTWRSPVTDVFNDGKFFSMSSTAGMRWRNIVKSLYDSDKTALPELLGKVAAAPSANIFTNRDYENNLRAQNIRRLSFVLLASEKNQFLTHLPAIQEKIVDILRSSPPAVVESELYLCIRVLICRLSPHNLSSFWPVLLAELIRIFEHIMADAPSDGSENLLPVLSACKLLDLLLVLQTVEFQIHQWIFVTDTVDAVYKPDNWFPEALMDQLADIVSDMPAMEKKERSSEFTVSEALTERGLRQPLLKSMKQIDSMRDLAPFFSHVSITSYEAMYASEGLVDWNTVEQSLVDDIFDSR</sequence>
<evidence type="ECO:0000256" key="2">
    <source>
        <dbReference type="ARBA" id="ARBA00022448"/>
    </source>
</evidence>
<organism evidence="11 12">
    <name type="scientific">Schizopora paradoxa</name>
    <dbReference type="NCBI Taxonomy" id="27342"/>
    <lineage>
        <taxon>Eukaryota</taxon>
        <taxon>Fungi</taxon>
        <taxon>Dikarya</taxon>
        <taxon>Basidiomycota</taxon>
        <taxon>Agaricomycotina</taxon>
        <taxon>Agaricomycetes</taxon>
        <taxon>Hymenochaetales</taxon>
        <taxon>Schizoporaceae</taxon>
        <taxon>Schizopora</taxon>
    </lineage>
</organism>
<evidence type="ECO:0000256" key="3">
    <source>
        <dbReference type="ARBA" id="ARBA00022927"/>
    </source>
</evidence>
<evidence type="ECO:0000259" key="10">
    <source>
        <dbReference type="Pfam" id="PF24598"/>
    </source>
</evidence>
<gene>
    <name evidence="11" type="ORF">SCHPADRAFT_1002218</name>
</gene>
<keyword evidence="3" id="KW-0653">Protein transport</keyword>
<accession>A0A0H2R4B0</accession>
<dbReference type="Pfam" id="PF24598">
    <property type="entry name" value="DOP1_C"/>
    <property type="match status" value="1"/>
</dbReference>
<evidence type="ECO:0000256" key="1">
    <source>
        <dbReference type="ARBA" id="ARBA00004395"/>
    </source>
</evidence>
<evidence type="ECO:0000256" key="5">
    <source>
        <dbReference type="ARBA" id="ARBA00023136"/>
    </source>
</evidence>
<dbReference type="InterPro" id="IPR056457">
    <property type="entry name" value="DOP1_C"/>
</dbReference>
<keyword evidence="4" id="KW-0333">Golgi apparatus</keyword>
<dbReference type="GO" id="GO:0015031">
    <property type="term" value="P:protein transport"/>
    <property type="evidence" value="ECO:0007669"/>
    <property type="project" value="UniProtKB-KW"/>
</dbReference>
<feature type="region of interest" description="Disordered" evidence="7">
    <location>
        <begin position="974"/>
        <end position="1006"/>
    </location>
</feature>
<dbReference type="InterPro" id="IPR040314">
    <property type="entry name" value="DOP1"/>
</dbReference>
<dbReference type="PANTHER" id="PTHR14042:SF24">
    <property type="entry name" value="PROTEIN DOPEY-1 HOMOLOG"/>
    <property type="match status" value="1"/>
</dbReference>
<evidence type="ECO:0000313" key="12">
    <source>
        <dbReference type="Proteomes" id="UP000053477"/>
    </source>
</evidence>
<evidence type="ECO:0000256" key="6">
    <source>
        <dbReference type="ARBA" id="ARBA00046326"/>
    </source>
</evidence>
<feature type="compositionally biased region" description="Polar residues" evidence="7">
    <location>
        <begin position="974"/>
        <end position="988"/>
    </location>
</feature>
<evidence type="ECO:0000313" key="11">
    <source>
        <dbReference type="EMBL" id="KLO06669.1"/>
    </source>
</evidence>
<dbReference type="Pfam" id="PF04118">
    <property type="entry name" value="Dopey_N"/>
    <property type="match status" value="1"/>
</dbReference>
<dbReference type="PANTHER" id="PTHR14042">
    <property type="entry name" value="DOPEY-RELATED"/>
    <property type="match status" value="1"/>
</dbReference>
<dbReference type="GO" id="GO:0006895">
    <property type="term" value="P:Golgi to endosome transport"/>
    <property type="evidence" value="ECO:0007669"/>
    <property type="project" value="InterPro"/>
</dbReference>
<comment type="subcellular location">
    <subcellularLocation>
        <location evidence="1">Golgi apparatus membrane</location>
        <topology evidence="1">Peripheral membrane protein</topology>
    </subcellularLocation>
</comment>
<dbReference type="EMBL" id="KQ086189">
    <property type="protein sequence ID" value="KLO06669.1"/>
    <property type="molecule type" value="Genomic_DNA"/>
</dbReference>
<evidence type="ECO:0000259" key="8">
    <source>
        <dbReference type="Pfam" id="PF04118"/>
    </source>
</evidence>
<dbReference type="OrthoDB" id="297643at2759"/>
<reference evidence="11 12" key="1">
    <citation type="submission" date="2015-04" db="EMBL/GenBank/DDBJ databases">
        <title>Complete genome sequence of Schizopora paradoxa KUC8140, a cosmopolitan wood degrader in East Asia.</title>
        <authorList>
            <consortium name="DOE Joint Genome Institute"/>
            <person name="Min B."/>
            <person name="Park H."/>
            <person name="Jang Y."/>
            <person name="Kim J.-J."/>
            <person name="Kim K.H."/>
            <person name="Pangilinan J."/>
            <person name="Lipzen A."/>
            <person name="Riley R."/>
            <person name="Grigoriev I.V."/>
            <person name="Spatafora J.W."/>
            <person name="Choi I.-G."/>
        </authorList>
    </citation>
    <scope>NUCLEOTIDE SEQUENCE [LARGE SCALE GENOMIC DNA]</scope>
    <source>
        <strain evidence="11 12">KUC8140</strain>
    </source>
</reference>
<comment type="similarity">
    <text evidence="6">Belongs to the DOP1 family.</text>
</comment>
<dbReference type="InterPro" id="IPR056458">
    <property type="entry name" value="TPR_DOP1_M"/>
</dbReference>
<protein>
    <submittedName>
        <fullName evidence="11">Uncharacterized protein</fullName>
    </submittedName>
</protein>
<feature type="domain" description="DOP1-like middle TPR" evidence="9">
    <location>
        <begin position="330"/>
        <end position="504"/>
    </location>
</feature>
<feature type="domain" description="DOP1 N-terminal" evidence="8">
    <location>
        <begin position="32"/>
        <end position="321"/>
    </location>
</feature>
<evidence type="ECO:0000259" key="9">
    <source>
        <dbReference type="Pfam" id="PF24597"/>
    </source>
</evidence>
<evidence type="ECO:0000256" key="4">
    <source>
        <dbReference type="ARBA" id="ARBA00023034"/>
    </source>
</evidence>
<dbReference type="GO" id="GO:0005802">
    <property type="term" value="C:trans-Golgi network"/>
    <property type="evidence" value="ECO:0007669"/>
    <property type="project" value="TreeGrafter"/>
</dbReference>
<dbReference type="Proteomes" id="UP000053477">
    <property type="component" value="Unassembled WGS sequence"/>
</dbReference>
<dbReference type="FunCoup" id="A0A0H2R4B0">
    <property type="interactions" value="135"/>
</dbReference>
<keyword evidence="12" id="KW-1185">Reference proteome</keyword>
<feature type="domain" description="DOP1-like C-terminal" evidence="10">
    <location>
        <begin position="1289"/>
        <end position="1775"/>
    </location>
</feature>
<dbReference type="Pfam" id="PF24597">
    <property type="entry name" value="TPR_DOP1_M"/>
    <property type="match status" value="1"/>
</dbReference>
<evidence type="ECO:0000256" key="7">
    <source>
        <dbReference type="SAM" id="MobiDB-lite"/>
    </source>
</evidence>
<dbReference type="GO" id="GO:0005768">
    <property type="term" value="C:endosome"/>
    <property type="evidence" value="ECO:0007669"/>
    <property type="project" value="TreeGrafter"/>
</dbReference>
<dbReference type="InterPro" id="IPR007249">
    <property type="entry name" value="DOP1_N"/>
</dbReference>
<name>A0A0H2R4B0_9AGAM</name>
<keyword evidence="2" id="KW-0813">Transport</keyword>